<evidence type="ECO:0000313" key="1">
    <source>
        <dbReference type="EnsemblPlants" id="PGSC0003DMT400023388"/>
    </source>
</evidence>
<accession>M1AI95</accession>
<sequence>MLYGAECWPIKNSHIQKMKVVEMTMLRWMCGDTKRYTIKNKDIRDKVGVSSVDDKMQEERLRWFGHVKRRCTNSPV</sequence>
<keyword evidence="2" id="KW-1185">Reference proteome</keyword>
<dbReference type="PANTHER" id="PTHR46238:SF8">
    <property type="entry name" value="ENDONUCLEASE_EXONUCLEASE_PHOSPHATASE DOMAIN-CONTAINING PROTEIN"/>
    <property type="match status" value="1"/>
</dbReference>
<dbReference type="AlphaFoldDB" id="M1AI95"/>
<reference evidence="1" key="2">
    <citation type="submission" date="2015-06" db="UniProtKB">
        <authorList>
            <consortium name="EnsemblPlants"/>
        </authorList>
    </citation>
    <scope>IDENTIFICATION</scope>
    <source>
        <strain evidence="1">DM1-3 516 R44</strain>
    </source>
</reference>
<proteinExistence type="predicted"/>
<dbReference type="PaxDb" id="4113-PGSC0003DMT400023388"/>
<dbReference type="PANTHER" id="PTHR46238">
    <property type="entry name" value="REVERSE TRANSCRIPTASE DOMAIN-CONTAINING PROTEIN"/>
    <property type="match status" value="1"/>
</dbReference>
<dbReference type="OMA" id="MCGTIRR"/>
<protein>
    <submittedName>
        <fullName evidence="1">Reverse transcriptase</fullName>
    </submittedName>
</protein>
<dbReference type="Proteomes" id="UP000011115">
    <property type="component" value="Unassembled WGS sequence"/>
</dbReference>
<reference evidence="2" key="1">
    <citation type="journal article" date="2011" name="Nature">
        <title>Genome sequence and analysis of the tuber crop potato.</title>
        <authorList>
            <consortium name="The Potato Genome Sequencing Consortium"/>
        </authorList>
    </citation>
    <scope>NUCLEOTIDE SEQUENCE [LARGE SCALE GENOMIC DNA]</scope>
    <source>
        <strain evidence="2">cv. DM1-3 516 R44</strain>
    </source>
</reference>
<dbReference type="InParanoid" id="M1AI95"/>
<dbReference type="HOGENOM" id="CLU_199335_0_0_1"/>
<evidence type="ECO:0000313" key="2">
    <source>
        <dbReference type="Proteomes" id="UP000011115"/>
    </source>
</evidence>
<organism evidence="1 2">
    <name type="scientific">Solanum tuberosum</name>
    <name type="common">Potato</name>
    <dbReference type="NCBI Taxonomy" id="4113"/>
    <lineage>
        <taxon>Eukaryota</taxon>
        <taxon>Viridiplantae</taxon>
        <taxon>Streptophyta</taxon>
        <taxon>Embryophyta</taxon>
        <taxon>Tracheophyta</taxon>
        <taxon>Spermatophyta</taxon>
        <taxon>Magnoliopsida</taxon>
        <taxon>eudicotyledons</taxon>
        <taxon>Gunneridae</taxon>
        <taxon>Pentapetalae</taxon>
        <taxon>asterids</taxon>
        <taxon>lamiids</taxon>
        <taxon>Solanales</taxon>
        <taxon>Solanaceae</taxon>
        <taxon>Solanoideae</taxon>
        <taxon>Solaneae</taxon>
        <taxon>Solanum</taxon>
    </lineage>
</organism>
<name>M1AI95_SOLTU</name>
<dbReference type="EnsemblPlants" id="PGSC0003DMT400023388">
    <property type="protein sequence ID" value="PGSC0003DMT400023388"/>
    <property type="gene ID" value="PGSC0003DMG400009059"/>
</dbReference>
<dbReference type="Gramene" id="PGSC0003DMT400023388">
    <property type="protein sequence ID" value="PGSC0003DMT400023388"/>
    <property type="gene ID" value="PGSC0003DMG400009059"/>
</dbReference>